<evidence type="ECO:0000313" key="10">
    <source>
        <dbReference type="EMBL" id="USJ27826.1"/>
    </source>
</evidence>
<dbReference type="SUPFAM" id="SSF103190">
    <property type="entry name" value="Sensory domain-like"/>
    <property type="match status" value="1"/>
</dbReference>
<dbReference type="SUPFAM" id="SSF55874">
    <property type="entry name" value="ATPase domain of HSP90 chaperone/DNA topoisomerase II/histidine kinase"/>
    <property type="match status" value="1"/>
</dbReference>
<evidence type="ECO:0000256" key="1">
    <source>
        <dbReference type="ARBA" id="ARBA00000085"/>
    </source>
</evidence>
<feature type="transmembrane region" description="Helical" evidence="8">
    <location>
        <begin position="12"/>
        <end position="33"/>
    </location>
</feature>
<keyword evidence="8" id="KW-0472">Membrane</keyword>
<dbReference type="InterPro" id="IPR003594">
    <property type="entry name" value="HATPase_dom"/>
</dbReference>
<dbReference type="InterPro" id="IPR054327">
    <property type="entry name" value="His-kinase-like_sensor"/>
</dbReference>
<keyword evidence="4" id="KW-0808">Transferase</keyword>
<dbReference type="GO" id="GO:0004673">
    <property type="term" value="F:protein histidine kinase activity"/>
    <property type="evidence" value="ECO:0007669"/>
    <property type="project" value="UniProtKB-EC"/>
</dbReference>
<dbReference type="Pfam" id="PF07568">
    <property type="entry name" value="HisKA_2"/>
    <property type="match status" value="1"/>
</dbReference>
<dbReference type="PANTHER" id="PTHR41523">
    <property type="entry name" value="TWO-COMPONENT SYSTEM SENSOR PROTEIN"/>
    <property type="match status" value="1"/>
</dbReference>
<evidence type="ECO:0000256" key="7">
    <source>
        <dbReference type="ARBA" id="ARBA00022840"/>
    </source>
</evidence>
<geneLocation type="plasmid" evidence="10 11">
    <name>pB</name>
</geneLocation>
<dbReference type="InterPro" id="IPR029151">
    <property type="entry name" value="Sensor-like_sf"/>
</dbReference>
<dbReference type="EMBL" id="CP098809">
    <property type="protein sequence ID" value="USJ27826.1"/>
    <property type="molecule type" value="Genomic_DNA"/>
</dbReference>
<evidence type="ECO:0000256" key="3">
    <source>
        <dbReference type="ARBA" id="ARBA00022553"/>
    </source>
</evidence>
<reference evidence="10" key="1">
    <citation type="submission" date="2022-06" db="EMBL/GenBank/DDBJ databases">
        <title>Physiological and biochemical characterization and genomic elucidation of a strain of the genus Ensifer adhaerens M8 that combines arsenic oxidation and chromium reduction.</title>
        <authorList>
            <person name="Li X."/>
            <person name="Yu c."/>
        </authorList>
    </citation>
    <scope>NUCLEOTIDE SEQUENCE</scope>
    <source>
        <strain evidence="10">M8</strain>
        <plasmid evidence="10">pB</plasmid>
    </source>
</reference>
<gene>
    <name evidence="10" type="ORF">NE863_28495</name>
</gene>
<evidence type="ECO:0000256" key="5">
    <source>
        <dbReference type="ARBA" id="ARBA00022741"/>
    </source>
</evidence>
<dbReference type="InterPro" id="IPR036890">
    <property type="entry name" value="HATPase_C_sf"/>
</dbReference>
<evidence type="ECO:0000256" key="8">
    <source>
        <dbReference type="SAM" id="Phobius"/>
    </source>
</evidence>
<feature type="domain" description="Histidine kinase/HSP90-like ATPase" evidence="9">
    <location>
        <begin position="414"/>
        <end position="509"/>
    </location>
</feature>
<dbReference type="InterPro" id="IPR011495">
    <property type="entry name" value="Sig_transdc_His_kin_sub2_dim/P"/>
</dbReference>
<evidence type="ECO:0000256" key="4">
    <source>
        <dbReference type="ARBA" id="ARBA00022679"/>
    </source>
</evidence>
<accession>A0A9Q8YFY3</accession>
<keyword evidence="5" id="KW-0547">Nucleotide-binding</keyword>
<dbReference type="PANTHER" id="PTHR41523:SF8">
    <property type="entry name" value="ETHYLENE RESPONSE SENSOR PROTEIN"/>
    <property type="match status" value="1"/>
</dbReference>
<keyword evidence="7" id="KW-0067">ATP-binding</keyword>
<dbReference type="SMART" id="SM00387">
    <property type="entry name" value="HATPase_c"/>
    <property type="match status" value="1"/>
</dbReference>
<dbReference type="Gene3D" id="3.30.565.10">
    <property type="entry name" value="Histidine kinase-like ATPase, C-terminal domain"/>
    <property type="match status" value="1"/>
</dbReference>
<protein>
    <recommendedName>
        <fullName evidence="2">histidine kinase</fullName>
        <ecNumber evidence="2">2.7.13.3</ecNumber>
    </recommendedName>
</protein>
<evidence type="ECO:0000256" key="6">
    <source>
        <dbReference type="ARBA" id="ARBA00022777"/>
    </source>
</evidence>
<keyword evidence="6 10" id="KW-0418">Kinase</keyword>
<keyword evidence="8" id="KW-0812">Transmembrane</keyword>
<keyword evidence="3" id="KW-0597">Phosphoprotein</keyword>
<dbReference type="CDD" id="cd12915">
    <property type="entry name" value="PDC2_DGC_like"/>
    <property type="match status" value="1"/>
</dbReference>
<comment type="catalytic activity">
    <reaction evidence="1">
        <text>ATP + protein L-histidine = ADP + protein N-phospho-L-histidine.</text>
        <dbReference type="EC" id="2.7.13.3"/>
    </reaction>
</comment>
<keyword evidence="10" id="KW-0614">Plasmid</keyword>
<sequence>MARSLTVTVSRAATFVIAAMFAALVVLLSLWLYESYHAAIRRTEERAIAASKIVSTNASWINALSAQTLQRIDDALGPTLGIATDDVKNINEAVSNLPGQVQAYVVDRNGRTLLSTDPDIKPIDIRDREYFAAVEKGAKTFVSGLLVSRLNNQQIFVFSRRLERNGVFVGAAMVSFQGSDLLKDVWEAVSLGTNSTISMIRKDGELVARYPAPGGPLNMSKYVLFTDYLPSSPNGTYEAISPADGEHRMVAYRVVEGTDIVALASADYRVGLVPFRNDVFIAIAVMALAAASSLAAGGWVRHLVKRDVKKSAQLEAALEDNRLLLREIHHRVKNNFQAVQGVIRMQLLPPEAQKSLFDRIGAMIAVHEQIYDRDQFNALSARDLIPSIVDKLVSAYSDNVSVRYDIGEFDLTPEQATAIALLVNEVVTNSLKYAFPDGRPGKLEIAFHKVSSRRSLLTICDNGVGFDTSTVRKGMGSRIIRGVVSQLRGSFEYKSTEGTHFIAQVELGLTD</sequence>
<dbReference type="Pfam" id="PF22588">
    <property type="entry name" value="dCache_1_like"/>
    <property type="match status" value="1"/>
</dbReference>
<dbReference type="Proteomes" id="UP001055460">
    <property type="component" value="Plasmid pB"/>
</dbReference>
<dbReference type="Pfam" id="PF02518">
    <property type="entry name" value="HATPase_c"/>
    <property type="match status" value="1"/>
</dbReference>
<dbReference type="EC" id="2.7.13.3" evidence="2"/>
<dbReference type="AlphaFoldDB" id="A0A9Q8YFY3"/>
<evidence type="ECO:0000313" key="11">
    <source>
        <dbReference type="Proteomes" id="UP001055460"/>
    </source>
</evidence>
<proteinExistence type="predicted"/>
<dbReference type="GO" id="GO:0005524">
    <property type="term" value="F:ATP binding"/>
    <property type="evidence" value="ECO:0007669"/>
    <property type="project" value="UniProtKB-KW"/>
</dbReference>
<dbReference type="RefSeq" id="WP_162770814.1">
    <property type="nucleotide sequence ID" value="NZ_CAXURO020000003.1"/>
</dbReference>
<evidence type="ECO:0000256" key="2">
    <source>
        <dbReference type="ARBA" id="ARBA00012438"/>
    </source>
</evidence>
<dbReference type="Gene3D" id="3.30.450.20">
    <property type="entry name" value="PAS domain"/>
    <property type="match status" value="3"/>
</dbReference>
<evidence type="ECO:0000259" key="9">
    <source>
        <dbReference type="SMART" id="SM00387"/>
    </source>
</evidence>
<feature type="transmembrane region" description="Helical" evidence="8">
    <location>
        <begin position="279"/>
        <end position="300"/>
    </location>
</feature>
<name>A0A9Q8YFY3_ENSAD</name>
<dbReference type="CDD" id="cd12914">
    <property type="entry name" value="PDC1_DGC_like"/>
    <property type="match status" value="1"/>
</dbReference>
<keyword evidence="8" id="KW-1133">Transmembrane helix</keyword>
<organism evidence="10 11">
    <name type="scientific">Ensifer adhaerens</name>
    <name type="common">Sinorhizobium morelense</name>
    <dbReference type="NCBI Taxonomy" id="106592"/>
    <lineage>
        <taxon>Bacteria</taxon>
        <taxon>Pseudomonadati</taxon>
        <taxon>Pseudomonadota</taxon>
        <taxon>Alphaproteobacteria</taxon>
        <taxon>Hyphomicrobiales</taxon>
        <taxon>Rhizobiaceae</taxon>
        <taxon>Sinorhizobium/Ensifer group</taxon>
        <taxon>Ensifer</taxon>
    </lineage>
</organism>